<dbReference type="CDD" id="cd00130">
    <property type="entry name" value="PAS"/>
    <property type="match status" value="1"/>
</dbReference>
<dbReference type="InterPro" id="IPR004358">
    <property type="entry name" value="Sig_transdc_His_kin-like_C"/>
</dbReference>
<dbReference type="PROSITE" id="PS50112">
    <property type="entry name" value="PAS"/>
    <property type="match status" value="1"/>
</dbReference>
<dbReference type="SMART" id="SM00387">
    <property type="entry name" value="HATPase_c"/>
    <property type="match status" value="1"/>
</dbReference>
<evidence type="ECO:0000313" key="11">
    <source>
        <dbReference type="EMBL" id="GAA4441157.1"/>
    </source>
</evidence>
<dbReference type="InterPro" id="IPR001610">
    <property type="entry name" value="PAC"/>
</dbReference>
<keyword evidence="6" id="KW-0902">Two-component regulatory system</keyword>
<evidence type="ECO:0000256" key="3">
    <source>
        <dbReference type="ARBA" id="ARBA00022553"/>
    </source>
</evidence>
<evidence type="ECO:0000256" key="1">
    <source>
        <dbReference type="ARBA" id="ARBA00000085"/>
    </source>
</evidence>
<dbReference type="SMART" id="SM00091">
    <property type="entry name" value="PAS"/>
    <property type="match status" value="1"/>
</dbReference>
<dbReference type="Pfam" id="PF02518">
    <property type="entry name" value="HATPase_c"/>
    <property type="match status" value="1"/>
</dbReference>
<keyword evidence="7" id="KW-0175">Coiled coil</keyword>
<name>A0ABP8M1G1_9BACT</name>
<dbReference type="InterPro" id="IPR035965">
    <property type="entry name" value="PAS-like_dom_sf"/>
</dbReference>
<dbReference type="Gene3D" id="3.30.565.10">
    <property type="entry name" value="Histidine kinase-like ATPase, C-terminal domain"/>
    <property type="match status" value="1"/>
</dbReference>
<dbReference type="SUPFAM" id="SSF55874">
    <property type="entry name" value="ATPase domain of HSP90 chaperone/DNA topoisomerase II/histidine kinase"/>
    <property type="match status" value="1"/>
</dbReference>
<dbReference type="Pfam" id="PF13426">
    <property type="entry name" value="PAS_9"/>
    <property type="match status" value="1"/>
</dbReference>
<evidence type="ECO:0000256" key="6">
    <source>
        <dbReference type="ARBA" id="ARBA00023012"/>
    </source>
</evidence>
<dbReference type="Gene3D" id="3.30.450.20">
    <property type="entry name" value="PAS domain"/>
    <property type="match status" value="1"/>
</dbReference>
<dbReference type="CDD" id="cd00082">
    <property type="entry name" value="HisKA"/>
    <property type="match status" value="1"/>
</dbReference>
<evidence type="ECO:0000256" key="4">
    <source>
        <dbReference type="ARBA" id="ARBA00022679"/>
    </source>
</evidence>
<dbReference type="PROSITE" id="PS50113">
    <property type="entry name" value="PAC"/>
    <property type="match status" value="1"/>
</dbReference>
<dbReference type="PRINTS" id="PR00344">
    <property type="entry name" value="BCTRLSENSOR"/>
</dbReference>
<feature type="domain" description="Histidine kinase" evidence="8">
    <location>
        <begin position="237"/>
        <end position="450"/>
    </location>
</feature>
<evidence type="ECO:0000259" key="9">
    <source>
        <dbReference type="PROSITE" id="PS50112"/>
    </source>
</evidence>
<accession>A0ABP8M1G1</accession>
<dbReference type="SMART" id="SM00086">
    <property type="entry name" value="PAC"/>
    <property type="match status" value="1"/>
</dbReference>
<dbReference type="PANTHER" id="PTHR43711">
    <property type="entry name" value="TWO-COMPONENT HISTIDINE KINASE"/>
    <property type="match status" value="1"/>
</dbReference>
<evidence type="ECO:0000259" key="10">
    <source>
        <dbReference type="PROSITE" id="PS50113"/>
    </source>
</evidence>
<dbReference type="InterPro" id="IPR036097">
    <property type="entry name" value="HisK_dim/P_sf"/>
</dbReference>
<dbReference type="InterPro" id="IPR050736">
    <property type="entry name" value="Sensor_HK_Regulatory"/>
</dbReference>
<dbReference type="EMBL" id="BAABEY010000025">
    <property type="protein sequence ID" value="GAA4441157.1"/>
    <property type="molecule type" value="Genomic_DNA"/>
</dbReference>
<dbReference type="SUPFAM" id="SSF55785">
    <property type="entry name" value="PYP-like sensor domain (PAS domain)"/>
    <property type="match status" value="1"/>
</dbReference>
<keyword evidence="12" id="KW-1185">Reference proteome</keyword>
<keyword evidence="5" id="KW-0418">Kinase</keyword>
<sequence length="458" mass="51473">MEFQDKAQQLNICSGMALDKKKPELRLAVTSTSSKFGMLTSFIKQAEALKGHIEMLDSLFKHATEGIVVVNAVGNIAMVNPRALSLFGYEFSEDIIGKSIELLIPRRFSEKHMAHRSGFMHQPLARKMGIGRELLALRRDGSEFPVEVSLSPFSTSEGQFVVSFIIDITDRKKHEKAIFEANEAIVRLNAELEARVKQRTQELAQTLEELNESKAEVLRALESERELNDLKSQFVTIASHEFRTPLATMLSSVSLIGRYKLTEEDDKRQKHVQRIKSAINNLTEILNDFLSLGKLEEGLLRSIPVQFNLEIFCSQLTDELRGVCKPGQNILYAHEGESLVFADDQLMKNVIINVVSNGIKYSRADVSLKTIVTKSKIKVICRDSGIGIPESDLPHIFNRFFRAHNSGNVQGTGLGLNIVKKYLELMNGDVRVESQVGQGTTFFLEIPLRRKKSLRGEL</sequence>
<dbReference type="PANTHER" id="PTHR43711:SF26">
    <property type="entry name" value="SENSOR HISTIDINE KINASE RCSC"/>
    <property type="match status" value="1"/>
</dbReference>
<dbReference type="SUPFAM" id="SSF47384">
    <property type="entry name" value="Homodimeric domain of signal transducing histidine kinase"/>
    <property type="match status" value="1"/>
</dbReference>
<feature type="domain" description="PAS" evidence="9">
    <location>
        <begin position="52"/>
        <end position="93"/>
    </location>
</feature>
<feature type="domain" description="PAC" evidence="10">
    <location>
        <begin position="130"/>
        <end position="180"/>
    </location>
</feature>
<comment type="catalytic activity">
    <reaction evidence="1">
        <text>ATP + protein L-histidine = ADP + protein N-phospho-L-histidine.</text>
        <dbReference type="EC" id="2.7.13.3"/>
    </reaction>
</comment>
<feature type="coiled-coil region" evidence="7">
    <location>
        <begin position="171"/>
        <end position="227"/>
    </location>
</feature>
<dbReference type="InterPro" id="IPR003661">
    <property type="entry name" value="HisK_dim/P_dom"/>
</dbReference>
<dbReference type="InterPro" id="IPR036890">
    <property type="entry name" value="HATPase_C_sf"/>
</dbReference>
<evidence type="ECO:0000256" key="7">
    <source>
        <dbReference type="SAM" id="Coils"/>
    </source>
</evidence>
<dbReference type="Pfam" id="PF00512">
    <property type="entry name" value="HisKA"/>
    <property type="match status" value="1"/>
</dbReference>
<protein>
    <recommendedName>
        <fullName evidence="2">histidine kinase</fullName>
        <ecNumber evidence="2">2.7.13.3</ecNumber>
    </recommendedName>
</protein>
<dbReference type="SMART" id="SM00388">
    <property type="entry name" value="HisKA"/>
    <property type="match status" value="1"/>
</dbReference>
<evidence type="ECO:0000256" key="2">
    <source>
        <dbReference type="ARBA" id="ARBA00012438"/>
    </source>
</evidence>
<evidence type="ECO:0000313" key="12">
    <source>
        <dbReference type="Proteomes" id="UP001501508"/>
    </source>
</evidence>
<comment type="caution">
    <text evidence="11">The sequence shown here is derived from an EMBL/GenBank/DDBJ whole genome shotgun (WGS) entry which is preliminary data.</text>
</comment>
<proteinExistence type="predicted"/>
<dbReference type="EC" id="2.7.13.3" evidence="2"/>
<organism evidence="11 12">
    <name type="scientific">Ravibacter arvi</name>
    <dbReference type="NCBI Taxonomy" id="2051041"/>
    <lineage>
        <taxon>Bacteria</taxon>
        <taxon>Pseudomonadati</taxon>
        <taxon>Bacteroidota</taxon>
        <taxon>Cytophagia</taxon>
        <taxon>Cytophagales</taxon>
        <taxon>Spirosomataceae</taxon>
        <taxon>Ravibacter</taxon>
    </lineage>
</organism>
<keyword evidence="4" id="KW-0808">Transferase</keyword>
<keyword evidence="3" id="KW-0597">Phosphoprotein</keyword>
<gene>
    <name evidence="11" type="ORF">GCM10023091_25990</name>
</gene>
<reference evidence="12" key="1">
    <citation type="journal article" date="2019" name="Int. J. Syst. Evol. Microbiol.">
        <title>The Global Catalogue of Microorganisms (GCM) 10K type strain sequencing project: providing services to taxonomists for standard genome sequencing and annotation.</title>
        <authorList>
            <consortium name="The Broad Institute Genomics Platform"/>
            <consortium name="The Broad Institute Genome Sequencing Center for Infectious Disease"/>
            <person name="Wu L."/>
            <person name="Ma J."/>
        </authorList>
    </citation>
    <scope>NUCLEOTIDE SEQUENCE [LARGE SCALE GENOMIC DNA]</scope>
    <source>
        <strain evidence="12">JCM 31920</strain>
    </source>
</reference>
<dbReference type="NCBIfam" id="TIGR00229">
    <property type="entry name" value="sensory_box"/>
    <property type="match status" value="1"/>
</dbReference>
<evidence type="ECO:0000259" key="8">
    <source>
        <dbReference type="PROSITE" id="PS50109"/>
    </source>
</evidence>
<evidence type="ECO:0000256" key="5">
    <source>
        <dbReference type="ARBA" id="ARBA00022777"/>
    </source>
</evidence>
<dbReference type="Gene3D" id="1.10.287.130">
    <property type="match status" value="1"/>
</dbReference>
<dbReference type="InterPro" id="IPR003594">
    <property type="entry name" value="HATPase_dom"/>
</dbReference>
<dbReference type="PROSITE" id="PS50109">
    <property type="entry name" value="HIS_KIN"/>
    <property type="match status" value="1"/>
</dbReference>
<dbReference type="InterPro" id="IPR000014">
    <property type="entry name" value="PAS"/>
</dbReference>
<dbReference type="Proteomes" id="UP001501508">
    <property type="component" value="Unassembled WGS sequence"/>
</dbReference>
<dbReference type="InterPro" id="IPR005467">
    <property type="entry name" value="His_kinase_dom"/>
</dbReference>
<dbReference type="InterPro" id="IPR000700">
    <property type="entry name" value="PAS-assoc_C"/>
</dbReference>